<proteinExistence type="predicted"/>
<dbReference type="NCBIfam" id="NF038153">
    <property type="entry name" value="lant_leader_L1a"/>
    <property type="match status" value="1"/>
</dbReference>
<accession>A0ABP1FBS0</accession>
<keyword evidence="2" id="KW-1185">Reference proteome</keyword>
<gene>
    <name evidence="1" type="ORF">T190115A13A_50022</name>
</gene>
<sequence>MKKMKLNPLELDKQTIASLNERQLSDVVGGRNSLIKLITTILGGGGGESTGCGSGGSQC</sequence>
<dbReference type="InterPro" id="IPR058238">
    <property type="entry name" value="Lant_leader_dom"/>
</dbReference>
<name>A0ABP1FBS0_9FLAO</name>
<evidence type="ECO:0000313" key="1">
    <source>
        <dbReference type="EMBL" id="CAL2107780.1"/>
    </source>
</evidence>
<evidence type="ECO:0008006" key="3">
    <source>
        <dbReference type="Google" id="ProtNLM"/>
    </source>
</evidence>
<dbReference type="EMBL" id="CAXJRC010000042">
    <property type="protein sequence ID" value="CAL2107780.1"/>
    <property type="molecule type" value="Genomic_DNA"/>
</dbReference>
<comment type="caution">
    <text evidence="1">The sequence shown here is derived from an EMBL/GenBank/DDBJ whole genome shotgun (WGS) entry which is preliminary data.</text>
</comment>
<protein>
    <recommendedName>
        <fullName evidence="3">Bacteriocin</fullName>
    </recommendedName>
</protein>
<dbReference type="RefSeq" id="WP_348739370.1">
    <property type="nucleotide sequence ID" value="NZ_CAXJRC010000042.1"/>
</dbReference>
<dbReference type="Proteomes" id="UP001497602">
    <property type="component" value="Unassembled WGS sequence"/>
</dbReference>
<organism evidence="1 2">
    <name type="scientific">Tenacibaculum vairaonense</name>
    <dbReference type="NCBI Taxonomy" id="3137860"/>
    <lineage>
        <taxon>Bacteria</taxon>
        <taxon>Pseudomonadati</taxon>
        <taxon>Bacteroidota</taxon>
        <taxon>Flavobacteriia</taxon>
        <taxon>Flavobacteriales</taxon>
        <taxon>Flavobacteriaceae</taxon>
        <taxon>Tenacibaculum</taxon>
    </lineage>
</organism>
<evidence type="ECO:0000313" key="2">
    <source>
        <dbReference type="Proteomes" id="UP001497602"/>
    </source>
</evidence>
<reference evidence="1 2" key="1">
    <citation type="submission" date="2024-05" db="EMBL/GenBank/DDBJ databases">
        <authorList>
            <person name="Duchaud E."/>
        </authorList>
    </citation>
    <scope>NUCLEOTIDE SEQUENCE [LARGE SCALE GENOMIC DNA]</scope>
    <source>
        <strain evidence="1">Ena-SAMPLE-TAB-13-05-2024-13:56:06:370-140305</strain>
    </source>
</reference>